<dbReference type="Gene3D" id="2.60.40.10">
    <property type="entry name" value="Immunoglobulins"/>
    <property type="match status" value="2"/>
</dbReference>
<dbReference type="InterPro" id="IPR036116">
    <property type="entry name" value="FN3_sf"/>
</dbReference>
<dbReference type="SUPFAM" id="SSF49265">
    <property type="entry name" value="Fibronectin type III"/>
    <property type="match status" value="1"/>
</dbReference>
<evidence type="ECO:0000256" key="1">
    <source>
        <dbReference type="ARBA" id="ARBA00022737"/>
    </source>
</evidence>
<keyword evidence="1" id="KW-0677">Repeat</keyword>
<dbReference type="InterPro" id="IPR050964">
    <property type="entry name" value="Striated_Muscle_Regulatory"/>
</dbReference>
<dbReference type="SMART" id="SM00060">
    <property type="entry name" value="FN3"/>
    <property type="match status" value="2"/>
</dbReference>
<dbReference type="PANTHER" id="PTHR13817:SF73">
    <property type="entry name" value="FIBRONECTIN TYPE-III DOMAIN-CONTAINING PROTEIN"/>
    <property type="match status" value="1"/>
</dbReference>
<dbReference type="CDD" id="cd00063">
    <property type="entry name" value="FN3"/>
    <property type="match status" value="2"/>
</dbReference>
<proteinExistence type="predicted"/>
<evidence type="ECO:0000259" key="2">
    <source>
        <dbReference type="PROSITE" id="PS50853"/>
    </source>
</evidence>
<dbReference type="InterPro" id="IPR013783">
    <property type="entry name" value="Ig-like_fold"/>
</dbReference>
<protein>
    <recommendedName>
        <fullName evidence="2">Fibronectin type-III domain-containing protein</fullName>
    </recommendedName>
</protein>
<feature type="domain" description="Fibronectin type-III" evidence="2">
    <location>
        <begin position="25"/>
        <end position="106"/>
    </location>
</feature>
<feature type="domain" description="Fibronectin type-III" evidence="2">
    <location>
        <begin position="109"/>
        <end position="197"/>
    </location>
</feature>
<dbReference type="PROSITE" id="PS50853">
    <property type="entry name" value="FN3"/>
    <property type="match status" value="2"/>
</dbReference>
<evidence type="ECO:0000313" key="3">
    <source>
        <dbReference type="EMBL" id="QHT11103.1"/>
    </source>
</evidence>
<dbReference type="PANTHER" id="PTHR13817">
    <property type="entry name" value="TITIN"/>
    <property type="match status" value="1"/>
</dbReference>
<reference evidence="3" key="1">
    <citation type="journal article" date="2020" name="Nature">
        <title>Giant virus diversity and host interactions through global metagenomics.</title>
        <authorList>
            <person name="Schulz F."/>
            <person name="Roux S."/>
            <person name="Paez-Espino D."/>
            <person name="Jungbluth S."/>
            <person name="Walsh D.A."/>
            <person name="Denef V.J."/>
            <person name="McMahon K.D."/>
            <person name="Konstantinidis K.T."/>
            <person name="Eloe-Fadrosh E.A."/>
            <person name="Kyrpides N.C."/>
            <person name="Woyke T."/>
        </authorList>
    </citation>
    <scope>NUCLEOTIDE SEQUENCE</scope>
    <source>
        <strain evidence="3">GVMAG-M-3300023174-111</strain>
    </source>
</reference>
<dbReference type="InterPro" id="IPR003961">
    <property type="entry name" value="FN3_dom"/>
</dbReference>
<name>A0A6C0D3S7_9ZZZZ</name>
<dbReference type="AlphaFoldDB" id="A0A6C0D3S7"/>
<accession>A0A6C0D3S7</accession>
<organism evidence="3">
    <name type="scientific">viral metagenome</name>
    <dbReference type="NCBI Taxonomy" id="1070528"/>
    <lineage>
        <taxon>unclassified sequences</taxon>
        <taxon>metagenomes</taxon>
        <taxon>organismal metagenomes</taxon>
    </lineage>
</organism>
<dbReference type="EMBL" id="MN739531">
    <property type="protein sequence ID" value="QHT11103.1"/>
    <property type="molecule type" value="Genomic_DNA"/>
</dbReference>
<dbReference type="Pfam" id="PF00041">
    <property type="entry name" value="fn3"/>
    <property type="match status" value="2"/>
</dbReference>
<sequence length="406" mass="42189">MSFTTIGTIGAVILKINVTTSAPSAPTSISATLLTVNSASISFTAPSNTNVTSYTVTSNPGSIVKTGSSSPIIVTGLTSGTAYTFTVTATNQIGTSSPSTVSNSITTSVPSAPTITSVTALTASTASISFSAPSGTVTSYDIISNPATTTQNTTSTSYTFTGLALGTTYTFSVTAKNDAGSSSASTASNSITMTATSAIPNYSGYTYNAAPTHNWIVTGQSNSAMNGTYWSNESTAYVGRGDRYGSHLAFNGVTTYSGVATSLVPIKYYYFQSRTNYNSSGTSANFTASISGINYTGEWFTITAPYSFVLNSYSLLAGDGIPTRWVLAGSNDDTNGQSVTLISNAYFRSTATWTYIDSRTGQNPTSITNYSTSSNTTSYSSYMLLVTNVSTSNTLTASVTNLTLYY</sequence>
<dbReference type="PRINTS" id="PR00014">
    <property type="entry name" value="FNTYPEIII"/>
</dbReference>